<proteinExistence type="predicted"/>
<dbReference type="AlphaFoldDB" id="A0AAN7AT97"/>
<gene>
    <name evidence="2" type="ORF">QBC40DRAFT_256168</name>
</gene>
<evidence type="ECO:0000313" key="3">
    <source>
        <dbReference type="Proteomes" id="UP001303160"/>
    </source>
</evidence>
<organism evidence="2 3">
    <name type="scientific">Triangularia verruculosa</name>
    <dbReference type="NCBI Taxonomy" id="2587418"/>
    <lineage>
        <taxon>Eukaryota</taxon>
        <taxon>Fungi</taxon>
        <taxon>Dikarya</taxon>
        <taxon>Ascomycota</taxon>
        <taxon>Pezizomycotina</taxon>
        <taxon>Sordariomycetes</taxon>
        <taxon>Sordariomycetidae</taxon>
        <taxon>Sordariales</taxon>
        <taxon>Podosporaceae</taxon>
        <taxon>Triangularia</taxon>
    </lineage>
</organism>
<sequence length="238" mass="26320">MKLAPVVVLSLQGVALAAPATPTVQQADDVDLIWHVRAFPGGPLLQLNGTIQQVHGQLLKINPEFDHVFGISDHLTHASPQPSPAVPYPPPPVWNATIPKIKPAPPSLPGWEEINFEGKRRKCGGPLEYIEKSYIQEGIRYLRDLPFEVPRLPPGSCGRVSCSWDAAIKWCNQNQNLQSLKSMKTIADGAQYLVKNCNKYPLVSPRLDTASEQPARDRVSGEVWHERGWSVIVGKEEC</sequence>
<comment type="caution">
    <text evidence="2">The sequence shown here is derived from an EMBL/GenBank/DDBJ whole genome shotgun (WGS) entry which is preliminary data.</text>
</comment>
<evidence type="ECO:0000313" key="2">
    <source>
        <dbReference type="EMBL" id="KAK4198294.1"/>
    </source>
</evidence>
<reference evidence="2" key="2">
    <citation type="submission" date="2023-05" db="EMBL/GenBank/DDBJ databases">
        <authorList>
            <consortium name="Lawrence Berkeley National Laboratory"/>
            <person name="Steindorff A."/>
            <person name="Hensen N."/>
            <person name="Bonometti L."/>
            <person name="Westerberg I."/>
            <person name="Brannstrom I.O."/>
            <person name="Guillou S."/>
            <person name="Cros-Aarteil S."/>
            <person name="Calhoun S."/>
            <person name="Haridas S."/>
            <person name="Kuo A."/>
            <person name="Mondo S."/>
            <person name="Pangilinan J."/>
            <person name="Riley R."/>
            <person name="Labutti K."/>
            <person name="Andreopoulos B."/>
            <person name="Lipzen A."/>
            <person name="Chen C."/>
            <person name="Yanf M."/>
            <person name="Daum C."/>
            <person name="Ng V."/>
            <person name="Clum A."/>
            <person name="Ohm R."/>
            <person name="Martin F."/>
            <person name="Silar P."/>
            <person name="Natvig D."/>
            <person name="Lalanne C."/>
            <person name="Gautier V."/>
            <person name="Ament-Velasquez S.L."/>
            <person name="Kruys A."/>
            <person name="Hutchinson M.I."/>
            <person name="Powell A.J."/>
            <person name="Barry K."/>
            <person name="Miller A.N."/>
            <person name="Grigoriev I.V."/>
            <person name="Debuchy R."/>
            <person name="Gladieux P."/>
            <person name="Thoren M.H."/>
            <person name="Johannesson H."/>
        </authorList>
    </citation>
    <scope>NUCLEOTIDE SEQUENCE</scope>
    <source>
        <strain evidence="2">CBS 315.58</strain>
    </source>
</reference>
<reference evidence="2" key="1">
    <citation type="journal article" date="2023" name="Mol. Phylogenet. Evol.">
        <title>Genome-scale phylogeny and comparative genomics of the fungal order Sordariales.</title>
        <authorList>
            <person name="Hensen N."/>
            <person name="Bonometti L."/>
            <person name="Westerberg I."/>
            <person name="Brannstrom I.O."/>
            <person name="Guillou S."/>
            <person name="Cros-Aarteil S."/>
            <person name="Calhoun S."/>
            <person name="Haridas S."/>
            <person name="Kuo A."/>
            <person name="Mondo S."/>
            <person name="Pangilinan J."/>
            <person name="Riley R."/>
            <person name="LaButti K."/>
            <person name="Andreopoulos B."/>
            <person name="Lipzen A."/>
            <person name="Chen C."/>
            <person name="Yan M."/>
            <person name="Daum C."/>
            <person name="Ng V."/>
            <person name="Clum A."/>
            <person name="Steindorff A."/>
            <person name="Ohm R.A."/>
            <person name="Martin F."/>
            <person name="Silar P."/>
            <person name="Natvig D.O."/>
            <person name="Lalanne C."/>
            <person name="Gautier V."/>
            <person name="Ament-Velasquez S.L."/>
            <person name="Kruys A."/>
            <person name="Hutchinson M.I."/>
            <person name="Powell A.J."/>
            <person name="Barry K."/>
            <person name="Miller A.N."/>
            <person name="Grigoriev I.V."/>
            <person name="Debuchy R."/>
            <person name="Gladieux P."/>
            <person name="Hiltunen Thoren M."/>
            <person name="Johannesson H."/>
        </authorList>
    </citation>
    <scope>NUCLEOTIDE SEQUENCE</scope>
    <source>
        <strain evidence="2">CBS 315.58</strain>
    </source>
</reference>
<dbReference type="PANTHER" id="PTHR35605:SF1">
    <property type="entry name" value="ECP2 EFFECTOR PROTEIN DOMAIN-CONTAINING PROTEIN-RELATED"/>
    <property type="match status" value="1"/>
</dbReference>
<feature type="signal peptide" evidence="1">
    <location>
        <begin position="1"/>
        <end position="17"/>
    </location>
</feature>
<accession>A0AAN7AT97</accession>
<feature type="chain" id="PRO_5042966357" evidence="1">
    <location>
        <begin position="18"/>
        <end position="238"/>
    </location>
</feature>
<keyword evidence="1" id="KW-0732">Signal</keyword>
<name>A0AAN7AT97_9PEZI</name>
<dbReference type="PANTHER" id="PTHR35605">
    <property type="entry name" value="ECP2 EFFECTOR PROTEIN DOMAIN-CONTAINING PROTEIN-RELATED"/>
    <property type="match status" value="1"/>
</dbReference>
<dbReference type="Proteomes" id="UP001303160">
    <property type="component" value="Unassembled WGS sequence"/>
</dbReference>
<keyword evidence="3" id="KW-1185">Reference proteome</keyword>
<protein>
    <submittedName>
        <fullName evidence="2">Uncharacterized protein</fullName>
    </submittedName>
</protein>
<evidence type="ECO:0000256" key="1">
    <source>
        <dbReference type="SAM" id="SignalP"/>
    </source>
</evidence>
<dbReference type="EMBL" id="MU863948">
    <property type="protein sequence ID" value="KAK4198294.1"/>
    <property type="molecule type" value="Genomic_DNA"/>
</dbReference>